<dbReference type="InterPro" id="IPR001024">
    <property type="entry name" value="PLAT/LH2_dom"/>
</dbReference>
<evidence type="ECO:0000259" key="2">
    <source>
        <dbReference type="PROSITE" id="PS50095"/>
    </source>
</evidence>
<dbReference type="AlphaFoldDB" id="A0AA35VXL2"/>
<comment type="caution">
    <text evidence="1">Lacks conserved residue(s) required for the propagation of feature annotation.</text>
</comment>
<sequence length="112" mass="12779">MEVEMIIRLTPPFVSVPLWRTKIAGEAQIYAMVVGSLICLSRSPSMGRSLAEQHLATMKIWGSQMVSLSWNGWSRKYNFRVITNTLIKSYGRFINNTIIVIIYGKRKEILGD</sequence>
<dbReference type="EMBL" id="OX465078">
    <property type="protein sequence ID" value="CAI9270492.1"/>
    <property type="molecule type" value="Genomic_DNA"/>
</dbReference>
<proteinExistence type="predicted"/>
<protein>
    <recommendedName>
        <fullName evidence="2">PLAT domain-containing protein</fullName>
    </recommendedName>
</protein>
<name>A0AA35VXL2_LACSI</name>
<evidence type="ECO:0000313" key="3">
    <source>
        <dbReference type="EMBL" id="CAI9270492.1"/>
    </source>
</evidence>
<keyword evidence="4" id="KW-1185">Reference proteome</keyword>
<feature type="domain" description="PLAT" evidence="2">
    <location>
        <begin position="75"/>
        <end position="112"/>
    </location>
</feature>
<evidence type="ECO:0000313" key="4">
    <source>
        <dbReference type="Proteomes" id="UP001177003"/>
    </source>
</evidence>
<accession>A0AA35VXL2</accession>
<organism evidence="3 4">
    <name type="scientific">Lactuca saligna</name>
    <name type="common">Willowleaf lettuce</name>
    <dbReference type="NCBI Taxonomy" id="75948"/>
    <lineage>
        <taxon>Eukaryota</taxon>
        <taxon>Viridiplantae</taxon>
        <taxon>Streptophyta</taxon>
        <taxon>Embryophyta</taxon>
        <taxon>Tracheophyta</taxon>
        <taxon>Spermatophyta</taxon>
        <taxon>Magnoliopsida</taxon>
        <taxon>eudicotyledons</taxon>
        <taxon>Gunneridae</taxon>
        <taxon>Pentapetalae</taxon>
        <taxon>asterids</taxon>
        <taxon>campanulids</taxon>
        <taxon>Asterales</taxon>
        <taxon>Asteraceae</taxon>
        <taxon>Cichorioideae</taxon>
        <taxon>Cichorieae</taxon>
        <taxon>Lactucinae</taxon>
        <taxon>Lactuca</taxon>
    </lineage>
</organism>
<evidence type="ECO:0000256" key="1">
    <source>
        <dbReference type="PROSITE-ProRule" id="PRU00152"/>
    </source>
</evidence>
<reference evidence="3" key="1">
    <citation type="submission" date="2023-04" db="EMBL/GenBank/DDBJ databases">
        <authorList>
            <person name="Vijverberg K."/>
            <person name="Xiong W."/>
            <person name="Schranz E."/>
        </authorList>
    </citation>
    <scope>NUCLEOTIDE SEQUENCE</scope>
</reference>
<dbReference type="PROSITE" id="PS50095">
    <property type="entry name" value="PLAT"/>
    <property type="match status" value="1"/>
</dbReference>
<dbReference type="Proteomes" id="UP001177003">
    <property type="component" value="Chromosome 2"/>
</dbReference>
<gene>
    <name evidence="3" type="ORF">LSALG_LOCUS10798</name>
</gene>